<sequence>MTRSRFFRRDRAIHAVAKAVAKAGDCIADSLVFADGKGAHCADCHTRDGGDGDASRTASGYGANHGQADGCCDGCGGRCIDNGFGNCADHFSGKRWMKNCVAHSGGVNGLRHWR</sequence>
<protein>
    <submittedName>
        <fullName evidence="1">Uncharacterized protein</fullName>
    </submittedName>
</protein>
<organism evidence="1">
    <name type="scientific">Pseudomonas sp. 13.2</name>
    <dbReference type="NCBI Taxonomy" id="3144665"/>
    <lineage>
        <taxon>Bacteria</taxon>
        <taxon>Pseudomonadati</taxon>
        <taxon>Pseudomonadota</taxon>
        <taxon>Gammaproteobacteria</taxon>
        <taxon>Pseudomonadales</taxon>
        <taxon>Pseudomonadaceae</taxon>
        <taxon>Pseudomonas</taxon>
    </lineage>
</organism>
<dbReference type="AlphaFoldDB" id="A0AAU7BGF4"/>
<gene>
    <name evidence="1" type="ORF">ABH853_24705</name>
</gene>
<accession>A0AAU7BGF4</accession>
<reference evidence="1" key="1">
    <citation type="journal article" date="2019" name="Microbiol. Resour. Announc.">
        <title>Draft Genome Sequences of Five Environmental Bacterial Isolates That Degrade Polyethylene Terephthalate Plastic.</title>
        <authorList>
            <person name="Leon-Zayas R."/>
            <person name="Roberts C."/>
            <person name="Vague M."/>
            <person name="Mellies J.L."/>
        </authorList>
    </citation>
    <scope>NUCLEOTIDE SEQUENCE</scope>
    <source>
        <strain evidence="1">13.2</strain>
    </source>
</reference>
<reference evidence="1" key="2">
    <citation type="submission" date="2024-05" db="EMBL/GenBank/DDBJ databases">
        <authorList>
            <person name="Mellies J."/>
            <person name="Newton I."/>
        </authorList>
    </citation>
    <scope>NUCLEOTIDE SEQUENCE</scope>
    <source>
        <strain evidence="1">13.2</strain>
    </source>
</reference>
<evidence type="ECO:0000313" key="1">
    <source>
        <dbReference type="EMBL" id="XBG31450.1"/>
    </source>
</evidence>
<dbReference type="EMBL" id="CP157179">
    <property type="protein sequence ID" value="XBG31450.1"/>
    <property type="molecule type" value="Genomic_DNA"/>
</dbReference>
<name>A0AAU7BGF4_9PSED</name>
<proteinExistence type="predicted"/>